<dbReference type="AlphaFoldDB" id="A0A285RUH0"/>
<evidence type="ECO:0000313" key="13">
    <source>
        <dbReference type="Proteomes" id="UP000219331"/>
    </source>
</evidence>
<feature type="transmembrane region" description="Helical" evidence="10">
    <location>
        <begin position="308"/>
        <end position="327"/>
    </location>
</feature>
<keyword evidence="8 10" id="KW-0472">Membrane</keyword>
<feature type="transmembrane region" description="Helical" evidence="10">
    <location>
        <begin position="278"/>
        <end position="296"/>
    </location>
</feature>
<feature type="transmembrane region" description="Helical" evidence="10">
    <location>
        <begin position="225"/>
        <end position="242"/>
    </location>
</feature>
<dbReference type="PANTHER" id="PTHR32507">
    <property type="entry name" value="NA(+)/H(+) ANTIPORTER 1"/>
    <property type="match status" value="1"/>
</dbReference>
<feature type="region of interest" description="Disordered" evidence="9">
    <location>
        <begin position="603"/>
        <end position="703"/>
    </location>
</feature>
<evidence type="ECO:0000256" key="10">
    <source>
        <dbReference type="SAM" id="Phobius"/>
    </source>
</evidence>
<keyword evidence="7" id="KW-0406">Ion transport</keyword>
<feature type="transmembrane region" description="Helical" evidence="10">
    <location>
        <begin position="89"/>
        <end position="110"/>
    </location>
</feature>
<dbReference type="NCBIfam" id="NF003714">
    <property type="entry name" value="PRK05326.1-1"/>
    <property type="match status" value="1"/>
</dbReference>
<sequence length="703" mass="75183">MFETLNLLILIAAGLVALSVFTSLVSFRVGAPLLLVFLLVGLAAGEDGPGGIAFSDTRAAYFIGSIALTFILFDSGFRTRLATFRLAAAPAVALATLGVVLTAGVVGAAAHYLFGWAWTDGLLLGAIVGSTDAAAVFFLLRVGGVNLREMISATLEVESGSNDPMAIFLTVTLIGMITAGSMEADAAAGAELILEFVRQMGLGLLGGLAGGYAIVQIVNRIKLEAALYPILVLALALVLMTVTTLVGGSGFLAVYVAGILCGNVRMRQQPSLKKFQGGTTWLSQIGMFVTLGLLASPSQFGDVALQGFGLAAVLIFLARPFAVWLCLMPFGFSRSEIAFVSWVGLRGAVSILLAILPLISGLPNAQEIFNVTFLIVLTSLVLQGWTIRPMARWLKLTVPARMGPVDRIELELPGGQDHELVGYTVHPASPVARGERIPRWARPVLILREGRNIRLQKAGKPQPGDRLYILASPRQVPVLDTLFAAATQEENDPALFGDFDLDPETRLAELGALYGFHVNKADADLTLRAFMTRELGDDVEPTDRVAYGDIDLVVRAIDDDHVITAVGLAVEHVEPAEPTLPFFFSREDFSKVARRMAGRIRRNRARAKVMARRKSAYDRTDVSETSSDSVSDDLQQSAGEQAPARDTSAPAPAAGPAVKRPATASARQDDDEDEAPSERQREDRDDEPGDAPRLAAAGHDETR</sequence>
<evidence type="ECO:0000256" key="2">
    <source>
        <dbReference type="ARBA" id="ARBA00022448"/>
    </source>
</evidence>
<keyword evidence="13" id="KW-1185">Reference proteome</keyword>
<dbReference type="InterPro" id="IPR006153">
    <property type="entry name" value="Cation/H_exchanger_TM"/>
</dbReference>
<dbReference type="NCBIfam" id="NF003715">
    <property type="entry name" value="PRK05326.1-2"/>
    <property type="match status" value="1"/>
</dbReference>
<feature type="transmembrane region" description="Helical" evidence="10">
    <location>
        <begin position="339"/>
        <end position="362"/>
    </location>
</feature>
<feature type="transmembrane region" description="Helical" evidence="10">
    <location>
        <begin position="165"/>
        <end position="184"/>
    </location>
</feature>
<dbReference type="GO" id="GO:0015297">
    <property type="term" value="F:antiporter activity"/>
    <property type="evidence" value="ECO:0007669"/>
    <property type="project" value="UniProtKB-KW"/>
</dbReference>
<dbReference type="OrthoDB" id="9810860at2"/>
<name>A0A285RUH0_9HYPH</name>
<feature type="transmembrane region" description="Helical" evidence="10">
    <location>
        <begin position="196"/>
        <end position="218"/>
    </location>
</feature>
<dbReference type="NCBIfam" id="NF003716">
    <property type="entry name" value="PRK05326.1-3"/>
    <property type="match status" value="1"/>
</dbReference>
<proteinExistence type="predicted"/>
<evidence type="ECO:0000256" key="5">
    <source>
        <dbReference type="ARBA" id="ARBA00022692"/>
    </source>
</evidence>
<dbReference type="RefSeq" id="WP_097173905.1">
    <property type="nucleotide sequence ID" value="NZ_OBML01000002.1"/>
</dbReference>
<accession>A0A285RUH0</accession>
<dbReference type="GO" id="GO:0005886">
    <property type="term" value="C:plasma membrane"/>
    <property type="evidence" value="ECO:0007669"/>
    <property type="project" value="UniProtKB-SubCell"/>
</dbReference>
<keyword evidence="6 10" id="KW-1133">Transmembrane helix</keyword>
<keyword evidence="5 10" id="KW-0812">Transmembrane</keyword>
<dbReference type="EMBL" id="OBML01000002">
    <property type="protein sequence ID" value="SOB96032.1"/>
    <property type="molecule type" value="Genomic_DNA"/>
</dbReference>
<keyword evidence="4" id="KW-1003">Cell membrane</keyword>
<feature type="transmembrane region" description="Helical" evidence="10">
    <location>
        <begin position="7"/>
        <end position="39"/>
    </location>
</feature>
<dbReference type="Proteomes" id="UP000219331">
    <property type="component" value="Unassembled WGS sequence"/>
</dbReference>
<dbReference type="Gene3D" id="1.20.1530.20">
    <property type="match status" value="1"/>
</dbReference>
<feature type="transmembrane region" description="Helical" evidence="10">
    <location>
        <begin position="368"/>
        <end position="387"/>
    </location>
</feature>
<gene>
    <name evidence="12" type="ORF">SAMN05421512_10295</name>
</gene>
<evidence type="ECO:0000313" key="12">
    <source>
        <dbReference type="EMBL" id="SOB96032.1"/>
    </source>
</evidence>
<protein>
    <submittedName>
        <fullName evidence="12">Potassium/proton antiporter, CPA1 family</fullName>
    </submittedName>
</protein>
<evidence type="ECO:0000259" key="11">
    <source>
        <dbReference type="Pfam" id="PF00999"/>
    </source>
</evidence>
<evidence type="ECO:0000256" key="1">
    <source>
        <dbReference type="ARBA" id="ARBA00004651"/>
    </source>
</evidence>
<dbReference type="STRING" id="538381.GCA_001696535_03412"/>
<dbReference type="InterPro" id="IPR038770">
    <property type="entry name" value="Na+/solute_symporter_sf"/>
</dbReference>
<evidence type="ECO:0000256" key="9">
    <source>
        <dbReference type="SAM" id="MobiDB-lite"/>
    </source>
</evidence>
<feature type="transmembrane region" description="Helical" evidence="10">
    <location>
        <begin position="59"/>
        <end position="77"/>
    </location>
</feature>
<evidence type="ECO:0000256" key="6">
    <source>
        <dbReference type="ARBA" id="ARBA00022989"/>
    </source>
</evidence>
<organism evidence="12 13">
    <name type="scientific">Stappia indica</name>
    <dbReference type="NCBI Taxonomy" id="538381"/>
    <lineage>
        <taxon>Bacteria</taxon>
        <taxon>Pseudomonadati</taxon>
        <taxon>Pseudomonadota</taxon>
        <taxon>Alphaproteobacteria</taxon>
        <taxon>Hyphomicrobiales</taxon>
        <taxon>Stappiaceae</taxon>
        <taxon>Stappia</taxon>
    </lineage>
</organism>
<keyword evidence="2" id="KW-0813">Transport</keyword>
<evidence type="ECO:0000256" key="3">
    <source>
        <dbReference type="ARBA" id="ARBA00022449"/>
    </source>
</evidence>
<feature type="transmembrane region" description="Helical" evidence="10">
    <location>
        <begin position="122"/>
        <end position="144"/>
    </location>
</feature>
<dbReference type="Pfam" id="PF00999">
    <property type="entry name" value="Na_H_Exchanger"/>
    <property type="match status" value="1"/>
</dbReference>
<keyword evidence="3" id="KW-0050">Antiport</keyword>
<feature type="domain" description="Cation/H+ exchanger transmembrane" evidence="11">
    <location>
        <begin position="18"/>
        <end position="393"/>
    </location>
</feature>
<dbReference type="GO" id="GO:1902600">
    <property type="term" value="P:proton transmembrane transport"/>
    <property type="evidence" value="ECO:0007669"/>
    <property type="project" value="InterPro"/>
</dbReference>
<comment type="subcellular location">
    <subcellularLocation>
        <location evidence="1">Cell membrane</location>
        <topology evidence="1">Multi-pass membrane protein</topology>
    </subcellularLocation>
</comment>
<evidence type="ECO:0000256" key="8">
    <source>
        <dbReference type="ARBA" id="ARBA00023136"/>
    </source>
</evidence>
<reference evidence="12 13" key="1">
    <citation type="submission" date="2017-08" db="EMBL/GenBank/DDBJ databases">
        <authorList>
            <person name="de Groot N.N."/>
        </authorList>
    </citation>
    <scope>NUCLEOTIDE SEQUENCE [LARGE SCALE GENOMIC DNA]</scope>
    <source>
        <strain evidence="12 13">USBA 352</strain>
    </source>
</reference>
<evidence type="ECO:0000256" key="4">
    <source>
        <dbReference type="ARBA" id="ARBA00022475"/>
    </source>
</evidence>
<feature type="compositionally biased region" description="Low complexity" evidence="9">
    <location>
        <begin position="623"/>
        <end position="633"/>
    </location>
</feature>
<evidence type="ECO:0000256" key="7">
    <source>
        <dbReference type="ARBA" id="ARBA00023065"/>
    </source>
</evidence>
<dbReference type="PANTHER" id="PTHR32507:SF7">
    <property type="entry name" value="K(+)_H(+) ANTIPORTER NHAP2"/>
    <property type="match status" value="1"/>
</dbReference>
<feature type="compositionally biased region" description="Basic residues" evidence="9">
    <location>
        <begin position="603"/>
        <end position="614"/>
    </location>
</feature>